<dbReference type="EMBL" id="JAPQKS010000003">
    <property type="protein sequence ID" value="KAJ5240180.1"/>
    <property type="molecule type" value="Genomic_DNA"/>
</dbReference>
<reference evidence="1" key="1">
    <citation type="submission" date="2022-11" db="EMBL/GenBank/DDBJ databases">
        <authorList>
            <person name="Petersen C."/>
        </authorList>
    </citation>
    <scope>NUCLEOTIDE SEQUENCE</scope>
    <source>
        <strain evidence="1">IBT 19713</strain>
    </source>
</reference>
<evidence type="ECO:0000313" key="1">
    <source>
        <dbReference type="EMBL" id="KAJ5240180.1"/>
    </source>
</evidence>
<dbReference type="AlphaFoldDB" id="A0A9W9P9F9"/>
<sequence>MPTMENGSPFTAYIAWEWKWGLDEALKGKGVDGKGLGAGDWCLRRLQRTQKKEVRGQLASSVGQRIALVA</sequence>
<keyword evidence="2" id="KW-1185">Reference proteome</keyword>
<reference evidence="1" key="2">
    <citation type="journal article" date="2023" name="IMA Fungus">
        <title>Comparative genomic study of the Penicillium genus elucidates a diverse pangenome and 15 lateral gene transfer events.</title>
        <authorList>
            <person name="Petersen C."/>
            <person name="Sorensen T."/>
            <person name="Nielsen M.R."/>
            <person name="Sondergaard T.E."/>
            <person name="Sorensen J.L."/>
            <person name="Fitzpatrick D.A."/>
            <person name="Frisvad J.C."/>
            <person name="Nielsen K.L."/>
        </authorList>
    </citation>
    <scope>NUCLEOTIDE SEQUENCE</scope>
    <source>
        <strain evidence="1">IBT 19713</strain>
    </source>
</reference>
<accession>A0A9W9P9F9</accession>
<name>A0A9W9P9F9_9EURO</name>
<proteinExistence type="predicted"/>
<dbReference type="GeneID" id="83201399"/>
<evidence type="ECO:0000313" key="2">
    <source>
        <dbReference type="Proteomes" id="UP001150941"/>
    </source>
</evidence>
<organism evidence="1 2">
    <name type="scientific">Penicillium chermesinum</name>
    <dbReference type="NCBI Taxonomy" id="63820"/>
    <lineage>
        <taxon>Eukaryota</taxon>
        <taxon>Fungi</taxon>
        <taxon>Dikarya</taxon>
        <taxon>Ascomycota</taxon>
        <taxon>Pezizomycotina</taxon>
        <taxon>Eurotiomycetes</taxon>
        <taxon>Eurotiomycetidae</taxon>
        <taxon>Eurotiales</taxon>
        <taxon>Aspergillaceae</taxon>
        <taxon>Penicillium</taxon>
    </lineage>
</organism>
<protein>
    <submittedName>
        <fullName evidence="1">Uncharacterized protein</fullName>
    </submittedName>
</protein>
<dbReference type="Proteomes" id="UP001150941">
    <property type="component" value="Unassembled WGS sequence"/>
</dbReference>
<dbReference type="RefSeq" id="XP_058333099.1">
    <property type="nucleotide sequence ID" value="XM_058474096.1"/>
</dbReference>
<gene>
    <name evidence="1" type="ORF">N7468_004799</name>
</gene>
<comment type="caution">
    <text evidence="1">The sequence shown here is derived from an EMBL/GenBank/DDBJ whole genome shotgun (WGS) entry which is preliminary data.</text>
</comment>